<evidence type="ECO:0000313" key="3">
    <source>
        <dbReference type="Proteomes" id="UP001241758"/>
    </source>
</evidence>
<gene>
    <name evidence="2" type="ORF">QLQ12_30055</name>
</gene>
<feature type="compositionally biased region" description="Acidic residues" evidence="1">
    <location>
        <begin position="7"/>
        <end position="17"/>
    </location>
</feature>
<evidence type="ECO:0000313" key="2">
    <source>
        <dbReference type="EMBL" id="MDI6102870.1"/>
    </source>
</evidence>
<sequence>MTRPMDEIDLETPEADAAEQATTAVPGQDDAGENDDTPEQDRIVEYDDDYR</sequence>
<proteinExistence type="predicted"/>
<dbReference type="EMBL" id="JASCTH010000022">
    <property type="protein sequence ID" value="MDI6102870.1"/>
    <property type="molecule type" value="Genomic_DNA"/>
</dbReference>
<feature type="region of interest" description="Disordered" evidence="1">
    <location>
        <begin position="1"/>
        <end position="51"/>
    </location>
</feature>
<comment type="caution">
    <text evidence="2">The sequence shown here is derived from an EMBL/GenBank/DDBJ whole genome shotgun (WGS) entry which is preliminary data.</text>
</comment>
<name>A0ABT6WT26_9ACTN</name>
<feature type="compositionally biased region" description="Basic and acidic residues" evidence="1">
    <location>
        <begin position="39"/>
        <end position="51"/>
    </location>
</feature>
<dbReference type="Proteomes" id="UP001241758">
    <property type="component" value="Unassembled WGS sequence"/>
</dbReference>
<evidence type="ECO:0000256" key="1">
    <source>
        <dbReference type="SAM" id="MobiDB-lite"/>
    </source>
</evidence>
<reference evidence="2 3" key="1">
    <citation type="submission" date="2023-05" db="EMBL/GenBank/DDBJ databases">
        <title>Actinoplanes sp. NEAU-A12 genome sequencing.</title>
        <authorList>
            <person name="Wang Z.-S."/>
        </authorList>
    </citation>
    <scope>NUCLEOTIDE SEQUENCE [LARGE SCALE GENOMIC DNA]</scope>
    <source>
        <strain evidence="2 3">NEAU-A12</strain>
    </source>
</reference>
<protein>
    <submittedName>
        <fullName evidence="2">Uncharacterized protein</fullName>
    </submittedName>
</protein>
<keyword evidence="3" id="KW-1185">Reference proteome</keyword>
<organism evidence="2 3">
    <name type="scientific">Actinoplanes sandaracinus</name>
    <dbReference type="NCBI Taxonomy" id="3045177"/>
    <lineage>
        <taxon>Bacteria</taxon>
        <taxon>Bacillati</taxon>
        <taxon>Actinomycetota</taxon>
        <taxon>Actinomycetes</taxon>
        <taxon>Micromonosporales</taxon>
        <taxon>Micromonosporaceae</taxon>
        <taxon>Actinoplanes</taxon>
    </lineage>
</organism>
<dbReference type="RefSeq" id="WP_282763948.1">
    <property type="nucleotide sequence ID" value="NZ_JASCTH010000022.1"/>
</dbReference>
<accession>A0ABT6WT26</accession>